<dbReference type="InterPro" id="IPR036291">
    <property type="entry name" value="NAD(P)-bd_dom_sf"/>
</dbReference>
<dbReference type="GO" id="GO:0047733">
    <property type="term" value="F:CDP-glucose 4,6-dehydratase activity"/>
    <property type="evidence" value="ECO:0007669"/>
    <property type="project" value="UniProtKB-EC"/>
</dbReference>
<gene>
    <name evidence="2" type="primary">rfbG</name>
    <name evidence="2" type="ORF">CUZ56_02325</name>
</gene>
<dbReference type="Proteomes" id="UP000286947">
    <property type="component" value="Unassembled WGS sequence"/>
</dbReference>
<name>A0A433SB98_9BURK</name>
<comment type="caution">
    <text evidence="2">The sequence shown here is derived from an EMBL/GenBank/DDBJ whole genome shotgun (WGS) entry which is preliminary data.</text>
</comment>
<accession>A0A433SB98</accession>
<dbReference type="Gene3D" id="3.90.25.10">
    <property type="entry name" value="UDP-galactose 4-epimerase, domain 1"/>
    <property type="match status" value="1"/>
</dbReference>
<reference evidence="2 3" key="1">
    <citation type="submission" date="2018-01" db="EMBL/GenBank/DDBJ databases">
        <title>Saezia sanguinis gen. nov., sp. nov., in the order Burkholderiales isolated from human blood.</title>
        <authorList>
            <person name="Medina-Pascual M.J."/>
            <person name="Valdezate S."/>
            <person name="Monzon S."/>
            <person name="Cuesta I."/>
            <person name="Carrasco G."/>
            <person name="Villalon P."/>
            <person name="Saez-Nieto J.A."/>
        </authorList>
    </citation>
    <scope>NUCLEOTIDE SEQUENCE [LARGE SCALE GENOMIC DNA]</scope>
    <source>
        <strain evidence="2 3">CNM695-12</strain>
    </source>
</reference>
<organism evidence="2 3">
    <name type="scientific">Saezia sanguinis</name>
    <dbReference type="NCBI Taxonomy" id="1965230"/>
    <lineage>
        <taxon>Bacteria</taxon>
        <taxon>Pseudomonadati</taxon>
        <taxon>Pseudomonadota</taxon>
        <taxon>Betaproteobacteria</taxon>
        <taxon>Burkholderiales</taxon>
        <taxon>Saeziaceae</taxon>
        <taxon>Saezia</taxon>
    </lineage>
</organism>
<feature type="domain" description="NAD(P)-binding" evidence="1">
    <location>
        <begin position="12"/>
        <end position="329"/>
    </location>
</feature>
<dbReference type="Pfam" id="PF16363">
    <property type="entry name" value="GDP_Man_Dehyd"/>
    <property type="match status" value="1"/>
</dbReference>
<evidence type="ECO:0000259" key="1">
    <source>
        <dbReference type="Pfam" id="PF16363"/>
    </source>
</evidence>
<keyword evidence="3" id="KW-1185">Reference proteome</keyword>
<evidence type="ECO:0000313" key="2">
    <source>
        <dbReference type="EMBL" id="RUS65969.1"/>
    </source>
</evidence>
<dbReference type="Gene3D" id="3.40.50.720">
    <property type="entry name" value="NAD(P)-binding Rossmann-like Domain"/>
    <property type="match status" value="1"/>
</dbReference>
<evidence type="ECO:0000313" key="3">
    <source>
        <dbReference type="Proteomes" id="UP000286947"/>
    </source>
</evidence>
<dbReference type="EMBL" id="PQSP01000007">
    <property type="protein sequence ID" value="RUS65969.1"/>
    <property type="molecule type" value="Genomic_DNA"/>
</dbReference>
<dbReference type="CDD" id="cd05252">
    <property type="entry name" value="CDP_GD_SDR_e"/>
    <property type="match status" value="1"/>
</dbReference>
<dbReference type="InterPro" id="IPR016040">
    <property type="entry name" value="NAD(P)-bd_dom"/>
</dbReference>
<proteinExistence type="predicted"/>
<dbReference type="EC" id="4.2.1.45" evidence="2"/>
<sequence length="364" mass="41213">MFNNVYQGKTILVTGHTGFKGSWLSIWLTMMGAKVIGYSLDPYSQKGNFVASHLSEKLFADIRGDIRDYEKLNGVIEKYQPEFIFHLAAQALVKTAYANPKETYETNLMGSLNMLEVTRQNACVKTVVMITSDKCYENVEQIWGYKETDRMGGYDPYSSSKGCAELMISSYRNSYFNPQKYAEHGKAIASVRAGNVIGGGDWSDNRLIPDCIRFIEAGKDIEIRNPKATRPWEHVLEPLSGYLRVGEKLLADPIQYATSFNFGPHISANKTVMEVVSKLAEYYGKGKVIDASSTAVVHENTLLNLDVTKAYVMLGWHTQWNLKESIEKTVDWYKKALTSNDMYDFCVEQIEEYIKRMEASAPHL</sequence>
<dbReference type="NCBIfam" id="TIGR02622">
    <property type="entry name" value="CDP_4_6_dhtase"/>
    <property type="match status" value="1"/>
</dbReference>
<dbReference type="SUPFAM" id="SSF51735">
    <property type="entry name" value="NAD(P)-binding Rossmann-fold domains"/>
    <property type="match status" value="1"/>
</dbReference>
<dbReference type="InterPro" id="IPR013445">
    <property type="entry name" value="CDP_4_6_deHydtase"/>
</dbReference>
<dbReference type="OrthoDB" id="9779041at2"/>
<protein>
    <submittedName>
        <fullName evidence="2">CDP-glucose 4,6-dehydratase</fullName>
        <ecNumber evidence="2">4.2.1.45</ecNumber>
    </submittedName>
</protein>
<keyword evidence="2" id="KW-0456">Lyase</keyword>
<dbReference type="RefSeq" id="WP_126980512.1">
    <property type="nucleotide sequence ID" value="NZ_PQSP01000007.1"/>
</dbReference>
<dbReference type="AlphaFoldDB" id="A0A433SB98"/>
<dbReference type="PANTHER" id="PTHR43000">
    <property type="entry name" value="DTDP-D-GLUCOSE 4,6-DEHYDRATASE-RELATED"/>
    <property type="match status" value="1"/>
</dbReference>